<evidence type="ECO:0000313" key="12">
    <source>
        <dbReference type="Proteomes" id="UP001307889"/>
    </source>
</evidence>
<evidence type="ECO:0000256" key="5">
    <source>
        <dbReference type="ARBA" id="ARBA00022725"/>
    </source>
</evidence>
<dbReference type="Pfam" id="PF02949">
    <property type="entry name" value="7tm_6"/>
    <property type="match status" value="1"/>
</dbReference>
<keyword evidence="4 10" id="KW-0812">Transmembrane</keyword>
<proteinExistence type="predicted"/>
<evidence type="ECO:0000313" key="11">
    <source>
        <dbReference type="EMBL" id="BES97627.1"/>
    </source>
</evidence>
<evidence type="ECO:0000256" key="8">
    <source>
        <dbReference type="ARBA" id="ARBA00023170"/>
    </source>
</evidence>
<keyword evidence="12" id="KW-1185">Reference proteome</keyword>
<keyword evidence="3" id="KW-0716">Sensory transduction</keyword>
<name>A0ABN7B4E4_9HEMI</name>
<keyword evidence="6 10" id="KW-1133">Transmembrane helix</keyword>
<organism evidence="11 12">
    <name type="scientific">Nesidiocoris tenuis</name>
    <dbReference type="NCBI Taxonomy" id="355587"/>
    <lineage>
        <taxon>Eukaryota</taxon>
        <taxon>Metazoa</taxon>
        <taxon>Ecdysozoa</taxon>
        <taxon>Arthropoda</taxon>
        <taxon>Hexapoda</taxon>
        <taxon>Insecta</taxon>
        <taxon>Pterygota</taxon>
        <taxon>Neoptera</taxon>
        <taxon>Paraneoptera</taxon>
        <taxon>Hemiptera</taxon>
        <taxon>Heteroptera</taxon>
        <taxon>Panheteroptera</taxon>
        <taxon>Cimicomorpha</taxon>
        <taxon>Miridae</taxon>
        <taxon>Dicyphina</taxon>
        <taxon>Nesidiocoris</taxon>
    </lineage>
</organism>
<evidence type="ECO:0000256" key="9">
    <source>
        <dbReference type="ARBA" id="ARBA00023224"/>
    </source>
</evidence>
<keyword evidence="9" id="KW-0807">Transducer</keyword>
<keyword evidence="8 11" id="KW-0675">Receptor</keyword>
<gene>
    <name evidence="11" type="ORF">NTJ_10441</name>
</gene>
<evidence type="ECO:0000256" key="4">
    <source>
        <dbReference type="ARBA" id="ARBA00022692"/>
    </source>
</evidence>
<evidence type="ECO:0000256" key="7">
    <source>
        <dbReference type="ARBA" id="ARBA00023136"/>
    </source>
</evidence>
<keyword evidence="7 10" id="KW-0472">Membrane</keyword>
<dbReference type="PANTHER" id="PTHR21137:SF35">
    <property type="entry name" value="ODORANT RECEPTOR 19A-RELATED"/>
    <property type="match status" value="1"/>
</dbReference>
<sequence>MWDWRQLRWMNLWGWWPQSVKHHRTRVLMRAYGFFLFTVDIITMVAEVASLYIAVSKGSFRGAIINIVTTTLGVMALQKIYTILFYHKFITHVVDTLEDLNNRAVVLMGDDCQVTMEYREKRCKVTFIFVGLSIFTIIHWNWLHIAAAIYGKVVFDSFILSCFEMMLAEFDVLKVAFKKIDFASENSPVSLNFCIKFHQDLMRLIVRMDSFLIPIQTTQCVMFTLNICFAVFEMLSLSQVSLNKTLNLGEVILAGGYILFGYCYQCHCVTEQCTEIITAACDNNWYEGKIADQKSLLIFLERAKRPISFGSIIKFDLGCFIAVVKTAFSYYQVLTAFDI</sequence>
<evidence type="ECO:0000256" key="1">
    <source>
        <dbReference type="ARBA" id="ARBA00004651"/>
    </source>
</evidence>
<dbReference type="EMBL" id="AP028916">
    <property type="protein sequence ID" value="BES97627.1"/>
    <property type="molecule type" value="Genomic_DNA"/>
</dbReference>
<feature type="transmembrane region" description="Helical" evidence="10">
    <location>
        <begin position="125"/>
        <end position="143"/>
    </location>
</feature>
<keyword evidence="5" id="KW-0552">Olfaction</keyword>
<reference evidence="11 12" key="1">
    <citation type="submission" date="2023-09" db="EMBL/GenBank/DDBJ databases">
        <title>Nesidiocoris tenuis whole genome shotgun sequence.</title>
        <authorList>
            <person name="Shibata T."/>
            <person name="Shimoda M."/>
            <person name="Kobayashi T."/>
            <person name="Uehara T."/>
        </authorList>
    </citation>
    <scope>NUCLEOTIDE SEQUENCE [LARGE SCALE GENOMIC DNA]</scope>
    <source>
        <strain evidence="11 12">Japan</strain>
    </source>
</reference>
<protein>
    <submittedName>
        <fullName evidence="11">Odorant receptor</fullName>
    </submittedName>
</protein>
<accession>A0ABN7B4E4</accession>
<dbReference type="InterPro" id="IPR004117">
    <property type="entry name" value="7tm6_olfct_rcpt"/>
</dbReference>
<evidence type="ECO:0000256" key="3">
    <source>
        <dbReference type="ARBA" id="ARBA00022606"/>
    </source>
</evidence>
<evidence type="ECO:0000256" key="10">
    <source>
        <dbReference type="SAM" id="Phobius"/>
    </source>
</evidence>
<feature type="transmembrane region" description="Helical" evidence="10">
    <location>
        <begin position="60"/>
        <end position="77"/>
    </location>
</feature>
<dbReference type="Proteomes" id="UP001307889">
    <property type="component" value="Chromosome 8"/>
</dbReference>
<evidence type="ECO:0000256" key="2">
    <source>
        <dbReference type="ARBA" id="ARBA00022475"/>
    </source>
</evidence>
<comment type="subcellular location">
    <subcellularLocation>
        <location evidence="1">Cell membrane</location>
        <topology evidence="1">Multi-pass membrane protein</topology>
    </subcellularLocation>
</comment>
<keyword evidence="2" id="KW-1003">Cell membrane</keyword>
<feature type="transmembrane region" description="Helical" evidence="10">
    <location>
        <begin position="31"/>
        <end position="54"/>
    </location>
</feature>
<evidence type="ECO:0000256" key="6">
    <source>
        <dbReference type="ARBA" id="ARBA00022989"/>
    </source>
</evidence>
<dbReference type="PANTHER" id="PTHR21137">
    <property type="entry name" value="ODORANT RECEPTOR"/>
    <property type="match status" value="1"/>
</dbReference>